<dbReference type="PANTHER" id="PTHR30086:SF20">
    <property type="entry name" value="ARGININE EXPORTER PROTEIN ARGO-RELATED"/>
    <property type="match status" value="1"/>
</dbReference>
<evidence type="ECO:0000256" key="5">
    <source>
        <dbReference type="ARBA" id="ARBA00023136"/>
    </source>
</evidence>
<dbReference type="Proteomes" id="UP000472676">
    <property type="component" value="Unassembled WGS sequence"/>
</dbReference>
<keyword evidence="5 6" id="KW-0472">Membrane</keyword>
<keyword evidence="3 6" id="KW-0812">Transmembrane</keyword>
<comment type="subcellular location">
    <subcellularLocation>
        <location evidence="1">Cell membrane</location>
        <topology evidence="1">Multi-pass membrane protein</topology>
    </subcellularLocation>
</comment>
<evidence type="ECO:0000256" key="3">
    <source>
        <dbReference type="ARBA" id="ARBA00022692"/>
    </source>
</evidence>
<reference evidence="7 8" key="1">
    <citation type="journal article" date="2014" name="Int. J. Syst. Evol. Microbiol.">
        <title>Solimonas terrae sp. nov., isolated from soil.</title>
        <authorList>
            <person name="Kim S.J."/>
            <person name="Moon J.Y."/>
            <person name="Weon H.Y."/>
            <person name="Ahn J.H."/>
            <person name="Chen W.M."/>
            <person name="Kwon S.W."/>
        </authorList>
    </citation>
    <scope>NUCLEOTIDE SEQUENCE [LARGE SCALE GENOMIC DNA]</scope>
    <source>
        <strain evidence="7 8">KIS83-12</strain>
    </source>
</reference>
<keyword evidence="4 6" id="KW-1133">Transmembrane helix</keyword>
<evidence type="ECO:0000313" key="8">
    <source>
        <dbReference type="Proteomes" id="UP000472676"/>
    </source>
</evidence>
<evidence type="ECO:0000313" key="7">
    <source>
        <dbReference type="EMBL" id="NGY05747.1"/>
    </source>
</evidence>
<organism evidence="7 8">
    <name type="scientific">Solimonas terrae</name>
    <dbReference type="NCBI Taxonomy" id="1396819"/>
    <lineage>
        <taxon>Bacteria</taxon>
        <taxon>Pseudomonadati</taxon>
        <taxon>Pseudomonadota</taxon>
        <taxon>Gammaproteobacteria</taxon>
        <taxon>Nevskiales</taxon>
        <taxon>Nevskiaceae</taxon>
        <taxon>Solimonas</taxon>
    </lineage>
</organism>
<dbReference type="InterPro" id="IPR001123">
    <property type="entry name" value="LeuE-type"/>
</dbReference>
<dbReference type="AlphaFoldDB" id="A0A6M2BUY1"/>
<evidence type="ECO:0000256" key="2">
    <source>
        <dbReference type="ARBA" id="ARBA00022475"/>
    </source>
</evidence>
<protein>
    <submittedName>
        <fullName evidence="7">LysE family translocator</fullName>
    </submittedName>
</protein>
<proteinExistence type="predicted"/>
<name>A0A6M2BUY1_9GAMM</name>
<dbReference type="RefSeq" id="WP_166257829.1">
    <property type="nucleotide sequence ID" value="NZ_JAAMOW010000006.1"/>
</dbReference>
<feature type="transmembrane region" description="Helical" evidence="6">
    <location>
        <begin position="43"/>
        <end position="66"/>
    </location>
</feature>
<sequence>MESAPGFLTALASLAFVSSITPGPNNIMLMQSGVRFGLRRTLGHLAGVSIGFCVLLAAGALGLGALIARWPTLQNVAAVLCAIYLLWLAAKMLNPIAAGVPDAGAAEARPMRFGEAVLFQWINPKAWSMAVAGATLIARVELPGAARIAMLVIVFGAVNLPCILAWAALGAQLRRHLSRPSVQIAFGLAMASLLIVCAAWMVKPLFAGSHGPAVVGGLPALALGR</sequence>
<evidence type="ECO:0000256" key="6">
    <source>
        <dbReference type="SAM" id="Phobius"/>
    </source>
</evidence>
<comment type="caution">
    <text evidence="7">The sequence shown here is derived from an EMBL/GenBank/DDBJ whole genome shotgun (WGS) entry which is preliminary data.</text>
</comment>
<dbReference type="Pfam" id="PF01810">
    <property type="entry name" value="LysE"/>
    <property type="match status" value="1"/>
</dbReference>
<dbReference type="PANTHER" id="PTHR30086">
    <property type="entry name" value="ARGININE EXPORTER PROTEIN ARGO"/>
    <property type="match status" value="1"/>
</dbReference>
<feature type="transmembrane region" description="Helical" evidence="6">
    <location>
        <begin position="73"/>
        <end position="90"/>
    </location>
</feature>
<gene>
    <name evidence="7" type="ORF">G7Y85_13315</name>
</gene>
<dbReference type="GO" id="GO:0005886">
    <property type="term" value="C:plasma membrane"/>
    <property type="evidence" value="ECO:0007669"/>
    <property type="project" value="UniProtKB-SubCell"/>
</dbReference>
<accession>A0A6M2BUY1</accession>
<keyword evidence="2" id="KW-1003">Cell membrane</keyword>
<keyword evidence="8" id="KW-1185">Reference proteome</keyword>
<feature type="transmembrane region" description="Helical" evidence="6">
    <location>
        <begin position="148"/>
        <end position="169"/>
    </location>
</feature>
<dbReference type="EMBL" id="JAAMOW010000006">
    <property type="protein sequence ID" value="NGY05747.1"/>
    <property type="molecule type" value="Genomic_DNA"/>
</dbReference>
<dbReference type="GO" id="GO:0033228">
    <property type="term" value="P:cysteine export across plasma membrane"/>
    <property type="evidence" value="ECO:0007669"/>
    <property type="project" value="TreeGrafter"/>
</dbReference>
<evidence type="ECO:0000256" key="4">
    <source>
        <dbReference type="ARBA" id="ARBA00022989"/>
    </source>
</evidence>
<evidence type="ECO:0000256" key="1">
    <source>
        <dbReference type="ARBA" id="ARBA00004651"/>
    </source>
</evidence>
<feature type="transmembrane region" description="Helical" evidence="6">
    <location>
        <begin position="181"/>
        <end position="202"/>
    </location>
</feature>
<dbReference type="GO" id="GO:0015171">
    <property type="term" value="F:amino acid transmembrane transporter activity"/>
    <property type="evidence" value="ECO:0007669"/>
    <property type="project" value="TreeGrafter"/>
</dbReference>